<dbReference type="VEuPathDB" id="VectorBase:RSAN_049083"/>
<comment type="caution">
    <text evidence="1">The sequence shown here is derived from an EMBL/GenBank/DDBJ whole genome shotgun (WGS) entry which is preliminary data.</text>
</comment>
<dbReference type="Proteomes" id="UP000821837">
    <property type="component" value="Chromosome 10"/>
</dbReference>
<organism evidence="1 2">
    <name type="scientific">Rhipicephalus sanguineus</name>
    <name type="common">Brown dog tick</name>
    <name type="synonym">Ixodes sanguineus</name>
    <dbReference type="NCBI Taxonomy" id="34632"/>
    <lineage>
        <taxon>Eukaryota</taxon>
        <taxon>Metazoa</taxon>
        <taxon>Ecdysozoa</taxon>
        <taxon>Arthropoda</taxon>
        <taxon>Chelicerata</taxon>
        <taxon>Arachnida</taxon>
        <taxon>Acari</taxon>
        <taxon>Parasitiformes</taxon>
        <taxon>Ixodida</taxon>
        <taxon>Ixodoidea</taxon>
        <taxon>Ixodidae</taxon>
        <taxon>Rhipicephalinae</taxon>
        <taxon>Rhipicephalus</taxon>
        <taxon>Rhipicephalus</taxon>
    </lineage>
</organism>
<dbReference type="AlphaFoldDB" id="A0A9D4QEL1"/>
<accession>A0A9D4QEL1</accession>
<proteinExistence type="predicted"/>
<reference evidence="1" key="2">
    <citation type="submission" date="2021-09" db="EMBL/GenBank/DDBJ databases">
        <authorList>
            <person name="Jia N."/>
            <person name="Wang J."/>
            <person name="Shi W."/>
            <person name="Du L."/>
            <person name="Sun Y."/>
            <person name="Zhan W."/>
            <person name="Jiang J."/>
            <person name="Wang Q."/>
            <person name="Zhang B."/>
            <person name="Ji P."/>
            <person name="Sakyi L.B."/>
            <person name="Cui X."/>
            <person name="Yuan T."/>
            <person name="Jiang B."/>
            <person name="Yang W."/>
            <person name="Lam T.T.-Y."/>
            <person name="Chang Q."/>
            <person name="Ding S."/>
            <person name="Wang X."/>
            <person name="Zhu J."/>
            <person name="Ruan X."/>
            <person name="Zhao L."/>
            <person name="Wei J."/>
            <person name="Que T."/>
            <person name="Du C."/>
            <person name="Cheng J."/>
            <person name="Dai P."/>
            <person name="Han X."/>
            <person name="Huang E."/>
            <person name="Gao Y."/>
            <person name="Liu J."/>
            <person name="Shao H."/>
            <person name="Ye R."/>
            <person name="Li L."/>
            <person name="Wei W."/>
            <person name="Wang X."/>
            <person name="Wang C."/>
            <person name="Huo Q."/>
            <person name="Li W."/>
            <person name="Guo W."/>
            <person name="Chen H."/>
            <person name="Chen S."/>
            <person name="Zhou L."/>
            <person name="Zhou L."/>
            <person name="Ni X."/>
            <person name="Tian J."/>
            <person name="Zhou Y."/>
            <person name="Sheng Y."/>
            <person name="Liu T."/>
            <person name="Pan Y."/>
            <person name="Xia L."/>
            <person name="Li J."/>
            <person name="Zhao F."/>
            <person name="Cao W."/>
        </authorList>
    </citation>
    <scope>NUCLEOTIDE SEQUENCE</scope>
    <source>
        <strain evidence="1">Rsan-2018</strain>
        <tissue evidence="1">Larvae</tissue>
    </source>
</reference>
<keyword evidence="2" id="KW-1185">Reference proteome</keyword>
<evidence type="ECO:0000313" key="2">
    <source>
        <dbReference type="Proteomes" id="UP000821837"/>
    </source>
</evidence>
<reference evidence="1" key="1">
    <citation type="journal article" date="2020" name="Cell">
        <title>Large-Scale Comparative Analyses of Tick Genomes Elucidate Their Genetic Diversity and Vector Capacities.</title>
        <authorList>
            <consortium name="Tick Genome and Microbiome Consortium (TIGMIC)"/>
            <person name="Jia N."/>
            <person name="Wang J."/>
            <person name="Shi W."/>
            <person name="Du L."/>
            <person name="Sun Y."/>
            <person name="Zhan W."/>
            <person name="Jiang J.F."/>
            <person name="Wang Q."/>
            <person name="Zhang B."/>
            <person name="Ji P."/>
            <person name="Bell-Sakyi L."/>
            <person name="Cui X.M."/>
            <person name="Yuan T.T."/>
            <person name="Jiang B.G."/>
            <person name="Yang W.F."/>
            <person name="Lam T.T."/>
            <person name="Chang Q.C."/>
            <person name="Ding S.J."/>
            <person name="Wang X.J."/>
            <person name="Zhu J.G."/>
            <person name="Ruan X.D."/>
            <person name="Zhao L."/>
            <person name="Wei J.T."/>
            <person name="Ye R.Z."/>
            <person name="Que T.C."/>
            <person name="Du C.H."/>
            <person name="Zhou Y.H."/>
            <person name="Cheng J.X."/>
            <person name="Dai P.F."/>
            <person name="Guo W.B."/>
            <person name="Han X.H."/>
            <person name="Huang E.J."/>
            <person name="Li L.F."/>
            <person name="Wei W."/>
            <person name="Gao Y.C."/>
            <person name="Liu J.Z."/>
            <person name="Shao H.Z."/>
            <person name="Wang X."/>
            <person name="Wang C.C."/>
            <person name="Yang T.C."/>
            <person name="Huo Q.B."/>
            <person name="Li W."/>
            <person name="Chen H.Y."/>
            <person name="Chen S.E."/>
            <person name="Zhou L.G."/>
            <person name="Ni X.B."/>
            <person name="Tian J.H."/>
            <person name="Sheng Y."/>
            <person name="Liu T."/>
            <person name="Pan Y.S."/>
            <person name="Xia L.Y."/>
            <person name="Li J."/>
            <person name="Zhao F."/>
            <person name="Cao W.C."/>
        </authorList>
    </citation>
    <scope>NUCLEOTIDE SEQUENCE</scope>
    <source>
        <strain evidence="1">Rsan-2018</strain>
    </source>
</reference>
<evidence type="ECO:0000313" key="1">
    <source>
        <dbReference type="EMBL" id="KAH7976365.1"/>
    </source>
</evidence>
<name>A0A9D4QEL1_RHISA</name>
<evidence type="ECO:0008006" key="3">
    <source>
        <dbReference type="Google" id="ProtNLM"/>
    </source>
</evidence>
<protein>
    <recommendedName>
        <fullName evidence="3">Tick transposon</fullName>
    </recommendedName>
</protein>
<dbReference type="EMBL" id="JABSTV010001246">
    <property type="protein sequence ID" value="KAH7976365.1"/>
    <property type="molecule type" value="Genomic_DNA"/>
</dbReference>
<gene>
    <name evidence="1" type="ORF">HPB52_012765</name>
</gene>
<sequence length="131" mass="14530">MATLADQIAASGDCSAVTTPFRRLAEFSPDTESIEVYTERFKVFANAKNIDESRKAQLKKLAATCEFGSFLEESLRDRLISGLRSKDIRCRLLSLPNKGATWERVLNIATAMETAKNDTKEILPAPDDVNC</sequence>